<dbReference type="Pfam" id="PF20431">
    <property type="entry name" value="E_motif"/>
    <property type="match status" value="1"/>
</dbReference>
<dbReference type="GO" id="GO:0009451">
    <property type="term" value="P:RNA modification"/>
    <property type="evidence" value="ECO:0007669"/>
    <property type="project" value="InterPro"/>
</dbReference>
<evidence type="ECO:0000256" key="2">
    <source>
        <dbReference type="PROSITE-ProRule" id="PRU00708"/>
    </source>
</evidence>
<dbReference type="InterPro" id="IPR002885">
    <property type="entry name" value="PPR_rpt"/>
</dbReference>
<dbReference type="PANTHER" id="PTHR47926:SF392">
    <property type="entry name" value="PENTATRICOPEPTIDE REPEAT-CONTAINING PROTEIN"/>
    <property type="match status" value="1"/>
</dbReference>
<feature type="repeat" description="PPR" evidence="2">
    <location>
        <begin position="72"/>
        <end position="102"/>
    </location>
</feature>
<evidence type="ECO:0000313" key="4">
    <source>
        <dbReference type="Proteomes" id="UP001346149"/>
    </source>
</evidence>
<evidence type="ECO:0008006" key="5">
    <source>
        <dbReference type="Google" id="ProtNLM"/>
    </source>
</evidence>
<keyword evidence="4" id="KW-1185">Reference proteome</keyword>
<evidence type="ECO:0000313" key="3">
    <source>
        <dbReference type="EMBL" id="KAK4798876.1"/>
    </source>
</evidence>
<evidence type="ECO:0000256" key="1">
    <source>
        <dbReference type="ARBA" id="ARBA00022737"/>
    </source>
</evidence>
<dbReference type="GO" id="GO:0003723">
    <property type="term" value="F:RNA binding"/>
    <property type="evidence" value="ECO:0007669"/>
    <property type="project" value="InterPro"/>
</dbReference>
<dbReference type="InterPro" id="IPR046848">
    <property type="entry name" value="E_motif"/>
</dbReference>
<dbReference type="EMBL" id="JAXQNO010000004">
    <property type="protein sequence ID" value="KAK4798876.1"/>
    <property type="molecule type" value="Genomic_DNA"/>
</dbReference>
<dbReference type="PROSITE" id="PS51375">
    <property type="entry name" value="PPR"/>
    <property type="match status" value="5"/>
</dbReference>
<accession>A0AAN7MPL0</accession>
<organism evidence="3 4">
    <name type="scientific">Trapa natans</name>
    <name type="common">Water chestnut</name>
    <dbReference type="NCBI Taxonomy" id="22666"/>
    <lineage>
        <taxon>Eukaryota</taxon>
        <taxon>Viridiplantae</taxon>
        <taxon>Streptophyta</taxon>
        <taxon>Embryophyta</taxon>
        <taxon>Tracheophyta</taxon>
        <taxon>Spermatophyta</taxon>
        <taxon>Magnoliopsida</taxon>
        <taxon>eudicotyledons</taxon>
        <taxon>Gunneridae</taxon>
        <taxon>Pentapetalae</taxon>
        <taxon>rosids</taxon>
        <taxon>malvids</taxon>
        <taxon>Myrtales</taxon>
        <taxon>Lythraceae</taxon>
        <taxon>Trapa</taxon>
    </lineage>
</organism>
<dbReference type="SUPFAM" id="SSF48452">
    <property type="entry name" value="TPR-like"/>
    <property type="match status" value="1"/>
</dbReference>
<feature type="repeat" description="PPR" evidence="2">
    <location>
        <begin position="103"/>
        <end position="137"/>
    </location>
</feature>
<dbReference type="AlphaFoldDB" id="A0AAN7MPL0"/>
<gene>
    <name evidence="3" type="ORF">SAY86_024241</name>
</gene>
<dbReference type="PANTHER" id="PTHR47926">
    <property type="entry name" value="PENTATRICOPEPTIDE REPEAT-CONTAINING PROTEIN"/>
    <property type="match status" value="1"/>
</dbReference>
<proteinExistence type="predicted"/>
<dbReference type="InterPro" id="IPR011990">
    <property type="entry name" value="TPR-like_helical_dom_sf"/>
</dbReference>
<feature type="repeat" description="PPR" evidence="2">
    <location>
        <begin position="502"/>
        <end position="536"/>
    </location>
</feature>
<dbReference type="NCBIfam" id="TIGR00756">
    <property type="entry name" value="PPR"/>
    <property type="match status" value="6"/>
</dbReference>
<dbReference type="FunFam" id="1.25.40.10:FF:001093">
    <property type="entry name" value="Pentatricopeptide repeat-containing protein At2g34400"/>
    <property type="match status" value="1"/>
</dbReference>
<comment type="caution">
    <text evidence="3">The sequence shown here is derived from an EMBL/GenBank/DDBJ whole genome shotgun (WGS) entry which is preliminary data.</text>
</comment>
<dbReference type="Gene3D" id="1.25.40.10">
    <property type="entry name" value="Tetratricopeptide repeat domain"/>
    <property type="match status" value="6"/>
</dbReference>
<protein>
    <recommendedName>
        <fullName evidence="5">Pentatricopeptide repeat-containing protein</fullName>
    </recommendedName>
</protein>
<feature type="repeat" description="PPR" evidence="2">
    <location>
        <begin position="401"/>
        <end position="435"/>
    </location>
</feature>
<dbReference type="Pfam" id="PF01535">
    <property type="entry name" value="PPR"/>
    <property type="match status" value="12"/>
</dbReference>
<name>A0AAN7MPL0_TRANT</name>
<dbReference type="Pfam" id="PF13041">
    <property type="entry name" value="PPR_2"/>
    <property type="match status" value="1"/>
</dbReference>
<dbReference type="InterPro" id="IPR046960">
    <property type="entry name" value="PPR_At4g14850-like_plant"/>
</dbReference>
<reference evidence="3 4" key="1">
    <citation type="journal article" date="2023" name="Hortic Res">
        <title>Pangenome of water caltrop reveals structural variations and asymmetric subgenome divergence after allopolyploidization.</title>
        <authorList>
            <person name="Zhang X."/>
            <person name="Chen Y."/>
            <person name="Wang L."/>
            <person name="Yuan Y."/>
            <person name="Fang M."/>
            <person name="Shi L."/>
            <person name="Lu R."/>
            <person name="Comes H.P."/>
            <person name="Ma Y."/>
            <person name="Chen Y."/>
            <person name="Huang G."/>
            <person name="Zhou Y."/>
            <person name="Zheng Z."/>
            <person name="Qiu Y."/>
        </authorList>
    </citation>
    <scope>NUCLEOTIDE SEQUENCE [LARGE SCALE GENOMIC DNA]</scope>
    <source>
        <strain evidence="3">F231</strain>
    </source>
</reference>
<dbReference type="Proteomes" id="UP001346149">
    <property type="component" value="Unassembled WGS sequence"/>
</dbReference>
<keyword evidence="1" id="KW-0677">Repeat</keyword>
<sequence>MDFHRHHCVRLLQFCASIRPSIRHVWQVHPLLLKNGLLGSAVTMGNRLLQLYVRCGHLIDAHRVFEELPQSNQFTWNALIEGYTRSGDLVNSMEILRSMPYKDEFSWNVVIAGFIKSGDLANARALFDEMPTKDEMSWNSMIHGYVKYGFHQEAIRLFRGMYVNPTERIKVDSFIMSTILRIWVHTEDIEYGKQIHGYTVTSGIEFDSGLASSLIKLYVKCGDLENATWILNSLCQPDDFSLSALISGYANLGRIVEAKQIFNQAANPCAVVWNSLISGLVYNNKETEALTLFGQMRKAWVSEDTSTLANILSACSSLHFLKQGKEVHCQGIKAGFANDIIFASALVDMYHKCGSPEDACKFFGELKAYDTILLNNMITVYSNCGKIEDAQRIFASISSRSLISWNSLIVGLSQNGCSVEALYLFCEMNRLGLRMDSFSLVSALSACASISSFDLGQQIFCRSFIIGLESDPIFSTSLIDFYCKGGLVEMGRKIFDRMIKSDGISWTAMLMGYATNGHGFEALSLFDEMTCSSVVPTCVTFTGVLSACNHCGLVEEGEKWFHAMKWDYGIDPGIEHYSCMVDLFSRAGRLHDAIGLIEQMPYTADATMWSSVLRGCGIYGNTVLGRKVAEKIMELDPQNSCAYVQLSSMLAESGDWERSAIVRDAMRDMQIEKSPGFSWAEC</sequence>
<feature type="repeat" description="PPR" evidence="2">
    <location>
        <begin position="471"/>
        <end position="501"/>
    </location>
</feature>